<dbReference type="AlphaFoldDB" id="A0A8J4Y4V0"/>
<evidence type="ECO:0000256" key="2">
    <source>
        <dbReference type="ARBA" id="ARBA00022692"/>
    </source>
</evidence>
<feature type="transmembrane region" description="Helical" evidence="6">
    <location>
        <begin position="41"/>
        <end position="60"/>
    </location>
</feature>
<protein>
    <submittedName>
        <fullName evidence="7">Solute carrier family 22 member 13</fullName>
    </submittedName>
</protein>
<feature type="transmembrane region" description="Helical" evidence="6">
    <location>
        <begin position="66"/>
        <end position="86"/>
    </location>
</feature>
<name>A0A8J4Y4V0_CHIOP</name>
<evidence type="ECO:0000256" key="5">
    <source>
        <dbReference type="SAM" id="MobiDB-lite"/>
    </source>
</evidence>
<comment type="subcellular location">
    <subcellularLocation>
        <location evidence="1">Membrane</location>
        <topology evidence="1">Multi-pass membrane protein</topology>
    </subcellularLocation>
</comment>
<evidence type="ECO:0000256" key="4">
    <source>
        <dbReference type="ARBA" id="ARBA00023136"/>
    </source>
</evidence>
<keyword evidence="3 6" id="KW-1133">Transmembrane helix</keyword>
<dbReference type="Proteomes" id="UP000770661">
    <property type="component" value="Unassembled WGS sequence"/>
</dbReference>
<dbReference type="PANTHER" id="PTHR24064">
    <property type="entry name" value="SOLUTE CARRIER FAMILY 22 MEMBER"/>
    <property type="match status" value="1"/>
</dbReference>
<dbReference type="GO" id="GO:0016020">
    <property type="term" value="C:membrane"/>
    <property type="evidence" value="ECO:0007669"/>
    <property type="project" value="UniProtKB-SubCell"/>
</dbReference>
<organism evidence="7 8">
    <name type="scientific">Chionoecetes opilio</name>
    <name type="common">Atlantic snow crab</name>
    <name type="synonym">Cancer opilio</name>
    <dbReference type="NCBI Taxonomy" id="41210"/>
    <lineage>
        <taxon>Eukaryota</taxon>
        <taxon>Metazoa</taxon>
        <taxon>Ecdysozoa</taxon>
        <taxon>Arthropoda</taxon>
        <taxon>Crustacea</taxon>
        <taxon>Multicrustacea</taxon>
        <taxon>Malacostraca</taxon>
        <taxon>Eumalacostraca</taxon>
        <taxon>Eucarida</taxon>
        <taxon>Decapoda</taxon>
        <taxon>Pleocyemata</taxon>
        <taxon>Brachyura</taxon>
        <taxon>Eubrachyura</taxon>
        <taxon>Majoidea</taxon>
        <taxon>Majidae</taxon>
        <taxon>Chionoecetes</taxon>
    </lineage>
</organism>
<evidence type="ECO:0000256" key="3">
    <source>
        <dbReference type="ARBA" id="ARBA00022989"/>
    </source>
</evidence>
<feature type="transmembrane region" description="Helical" evidence="6">
    <location>
        <begin position="294"/>
        <end position="315"/>
    </location>
</feature>
<keyword evidence="2 6" id="KW-0812">Transmembrane</keyword>
<evidence type="ECO:0000313" key="8">
    <source>
        <dbReference type="Proteomes" id="UP000770661"/>
    </source>
</evidence>
<feature type="transmembrane region" description="Helical" evidence="6">
    <location>
        <begin position="12"/>
        <end position="29"/>
    </location>
</feature>
<proteinExistence type="predicted"/>
<feature type="transmembrane region" description="Helical" evidence="6">
    <location>
        <begin position="247"/>
        <end position="273"/>
    </location>
</feature>
<dbReference type="GO" id="GO:0022857">
    <property type="term" value="F:transmembrane transporter activity"/>
    <property type="evidence" value="ECO:0007669"/>
    <property type="project" value="InterPro"/>
</dbReference>
<keyword evidence="4 6" id="KW-0472">Membrane</keyword>
<feature type="region of interest" description="Disordered" evidence="5">
    <location>
        <begin position="455"/>
        <end position="477"/>
    </location>
</feature>
<evidence type="ECO:0000313" key="7">
    <source>
        <dbReference type="EMBL" id="KAG0714905.1"/>
    </source>
</evidence>
<dbReference type="InterPro" id="IPR036259">
    <property type="entry name" value="MFS_trans_sf"/>
</dbReference>
<dbReference type="InterPro" id="IPR005828">
    <property type="entry name" value="MFS_sugar_transport-like"/>
</dbReference>
<dbReference type="SUPFAM" id="SSF103473">
    <property type="entry name" value="MFS general substrate transporter"/>
    <property type="match status" value="1"/>
</dbReference>
<evidence type="ECO:0000256" key="1">
    <source>
        <dbReference type="ARBA" id="ARBA00004141"/>
    </source>
</evidence>
<dbReference type="Pfam" id="PF00083">
    <property type="entry name" value="Sugar_tr"/>
    <property type="match status" value="1"/>
</dbReference>
<dbReference type="OrthoDB" id="6376784at2759"/>
<dbReference type="EMBL" id="JACEEZ010020154">
    <property type="protein sequence ID" value="KAG0714905.1"/>
    <property type="molecule type" value="Genomic_DNA"/>
</dbReference>
<gene>
    <name evidence="7" type="primary">SLC22A13_1</name>
    <name evidence="7" type="ORF">GWK47_013205</name>
</gene>
<feature type="transmembrane region" description="Helical" evidence="6">
    <location>
        <begin position="98"/>
        <end position="119"/>
    </location>
</feature>
<feature type="transmembrane region" description="Helical" evidence="6">
    <location>
        <begin position="125"/>
        <end position="144"/>
    </location>
</feature>
<dbReference type="Gene3D" id="1.20.1250.20">
    <property type="entry name" value="MFS general substrate transporter like domains"/>
    <property type="match status" value="2"/>
</dbReference>
<comment type="caution">
    <text evidence="7">The sequence shown here is derived from an EMBL/GenBank/DDBJ whole genome shotgun (WGS) entry which is preliminary data.</text>
</comment>
<reference evidence="7" key="1">
    <citation type="submission" date="2020-07" db="EMBL/GenBank/DDBJ databases">
        <title>The High-quality genome of the commercially important snow crab, Chionoecetes opilio.</title>
        <authorList>
            <person name="Jeong J.-H."/>
            <person name="Ryu S."/>
        </authorList>
    </citation>
    <scope>NUCLEOTIDE SEQUENCE</scope>
    <source>
        <strain evidence="7">MADBK_172401_WGS</strain>
        <tissue evidence="7">Digestive gland</tissue>
    </source>
</reference>
<feature type="transmembrane region" description="Helical" evidence="6">
    <location>
        <begin position="224"/>
        <end position="241"/>
    </location>
</feature>
<keyword evidence="8" id="KW-1185">Reference proteome</keyword>
<sequence>MLNHLDALLTHLGTGRWTVLHIIVLGYCLRLRLRYSRKRTVMFGYVALTVLGLVSAWLPLLSLILVARFCCGTLDAFCTYSSYILLMEVMEPKRRTFAAFGINTVWGVTVMLYGGLGYLIRDWRILQTAATLPGLLILPALWVIDESPLWLIVNGRPQEALQVFCKVARWHGVDLPPEAEMKRLVEEQAAEGQNTAPKHSSMGSLLKSVVDDVVILLKTPRLRTITLTIYFIYIVVAMVYYEYSTTLLALAMVGKMAISISFQMIIFFSSELFPTEVRSRGVSTAFMMVSMYPWAPFVIFGSGALLAGAGTFLLPETRGQVLPDTVAHLEARERMFIFANSLEVLVMALEALHEEAKPLGLEVSWHKTKIQVFGGLLDGTVQSVHACSEVIEILESFTYLGSAVHNDGGSRQEDLRRIGIAHGSIAMTCHAHDDAHVPSSTTHAAKGHHLLEKATPLYTDSGHPPDPAPVGMRREDASEKDIDRWCRDVLWEVTI</sequence>
<accession>A0A8J4Y4V0</accession>
<evidence type="ECO:0000256" key="6">
    <source>
        <dbReference type="SAM" id="Phobius"/>
    </source>
</evidence>